<evidence type="ECO:0000256" key="2">
    <source>
        <dbReference type="ARBA" id="ARBA00022803"/>
    </source>
</evidence>
<keyword evidence="2 3" id="KW-0802">TPR repeat</keyword>
<protein>
    <recommendedName>
        <fullName evidence="6">Tetratricopeptide repeat-like domain-containing protein</fullName>
    </recommendedName>
</protein>
<evidence type="ECO:0000256" key="1">
    <source>
        <dbReference type="ARBA" id="ARBA00022737"/>
    </source>
</evidence>
<dbReference type="SMART" id="SM00028">
    <property type="entry name" value="TPR"/>
    <property type="match status" value="5"/>
</dbReference>
<dbReference type="Pfam" id="PF13181">
    <property type="entry name" value="TPR_8"/>
    <property type="match status" value="1"/>
</dbReference>
<keyword evidence="5" id="KW-1185">Reference proteome</keyword>
<dbReference type="SUPFAM" id="SSF81901">
    <property type="entry name" value="HCP-like"/>
    <property type="match status" value="1"/>
</dbReference>
<gene>
    <name evidence="4" type="ORF">GZ78_18065</name>
</gene>
<dbReference type="PANTHER" id="PTHR44186:SF1">
    <property type="entry name" value="BARDET-BIEDL SYNDROME 4 PROTEIN"/>
    <property type="match status" value="1"/>
</dbReference>
<sequence length="405" mass="45579">MVVGLSATLNVAMVQPASAAPKKAPELRQITYKYLLKAQEQLAEDDYPAAQASLEHVLGKVSGSKYDKAAVNQMLGVVYANQEQFDNALKFFRASLSEDGLHVPAAQQVRYNLSQLLMMKGEYKEGVEVLLEWMANLEEGVAVPARAWIMLANGYSRLNQWENVIEPATKAIEVSKEPPESWYTLLLAAHYELKDIPSAIKVLETLVKIAPEKKKYWLQLSGMNISIKRDRQALAALRAAYRHGLFDKESDYTQLANFLTYRRVPYQAGIVYQEGLDKGIVEASFDNYKRLANFWSHAKESRRAVEAFYEALALKSDADLQLKLGRMLAQSERFDELLKLAADPAEGMKDKHTGEMLFLSGMAHYQLGDTRRSLELMRKAAEIKSSRGKANSWIGFLEQDLKSSS</sequence>
<dbReference type="PANTHER" id="PTHR44186">
    <property type="match status" value="1"/>
</dbReference>
<dbReference type="InterPro" id="IPR019734">
    <property type="entry name" value="TPR_rpt"/>
</dbReference>
<feature type="repeat" description="TPR" evidence="3">
    <location>
        <begin position="69"/>
        <end position="102"/>
    </location>
</feature>
<dbReference type="Gene3D" id="1.25.40.10">
    <property type="entry name" value="Tetratricopeptide repeat domain"/>
    <property type="match status" value="3"/>
</dbReference>
<organism evidence="4 5">
    <name type="scientific">Endozoicomonas numazuensis</name>
    <dbReference type="NCBI Taxonomy" id="1137799"/>
    <lineage>
        <taxon>Bacteria</taxon>
        <taxon>Pseudomonadati</taxon>
        <taxon>Pseudomonadota</taxon>
        <taxon>Gammaproteobacteria</taxon>
        <taxon>Oceanospirillales</taxon>
        <taxon>Endozoicomonadaceae</taxon>
        <taxon>Endozoicomonas</taxon>
    </lineage>
</organism>
<evidence type="ECO:0000313" key="5">
    <source>
        <dbReference type="Proteomes" id="UP000028073"/>
    </source>
</evidence>
<evidence type="ECO:0000256" key="3">
    <source>
        <dbReference type="PROSITE-ProRule" id="PRU00339"/>
    </source>
</evidence>
<dbReference type="Pfam" id="PF13432">
    <property type="entry name" value="TPR_16"/>
    <property type="match status" value="1"/>
</dbReference>
<reference evidence="4 5" key="1">
    <citation type="submission" date="2014-06" db="EMBL/GenBank/DDBJ databases">
        <title>Whole Genome Sequences of Three Symbiotic Endozoicomonas Bacteria.</title>
        <authorList>
            <person name="Neave M.J."/>
            <person name="Apprill A."/>
            <person name="Voolstra C.R."/>
        </authorList>
    </citation>
    <scope>NUCLEOTIDE SEQUENCE [LARGE SCALE GENOMIC DNA]</scope>
    <source>
        <strain evidence="4 5">DSM 25634</strain>
    </source>
</reference>
<dbReference type="eggNOG" id="COG0457">
    <property type="taxonomic scope" value="Bacteria"/>
</dbReference>
<dbReference type="Proteomes" id="UP000028073">
    <property type="component" value="Unassembled WGS sequence"/>
</dbReference>
<evidence type="ECO:0008006" key="6">
    <source>
        <dbReference type="Google" id="ProtNLM"/>
    </source>
</evidence>
<accession>A0A081NGQ7</accession>
<name>A0A081NGQ7_9GAMM</name>
<keyword evidence="1" id="KW-0677">Repeat</keyword>
<comment type="caution">
    <text evidence="4">The sequence shown here is derived from an EMBL/GenBank/DDBJ whole genome shotgun (WGS) entry which is preliminary data.</text>
</comment>
<proteinExistence type="predicted"/>
<evidence type="ECO:0000313" key="4">
    <source>
        <dbReference type="EMBL" id="KEQ17630.1"/>
    </source>
</evidence>
<dbReference type="SUPFAM" id="SSF48452">
    <property type="entry name" value="TPR-like"/>
    <property type="match status" value="1"/>
</dbReference>
<dbReference type="AlphaFoldDB" id="A0A081NGQ7"/>
<dbReference type="STRING" id="1137799.GZ78_18065"/>
<dbReference type="InterPro" id="IPR011990">
    <property type="entry name" value="TPR-like_helical_dom_sf"/>
</dbReference>
<dbReference type="PROSITE" id="PS50005">
    <property type="entry name" value="TPR"/>
    <property type="match status" value="1"/>
</dbReference>
<dbReference type="EMBL" id="JOKH01000003">
    <property type="protein sequence ID" value="KEQ17630.1"/>
    <property type="molecule type" value="Genomic_DNA"/>
</dbReference>